<keyword evidence="8 15" id="KW-0406">Ion transport</keyword>
<dbReference type="Pfam" id="PF05680">
    <property type="entry name" value="ATP-synt_E"/>
    <property type="match status" value="1"/>
</dbReference>
<dbReference type="eggNOG" id="KOG4326">
    <property type="taxonomic scope" value="Eukaryota"/>
</dbReference>
<evidence type="ECO:0000313" key="18">
    <source>
        <dbReference type="EnsemblMetazoa" id="RPRC008312-PA"/>
    </source>
</evidence>
<dbReference type="RefSeq" id="XP_073996373.1">
    <property type="nucleotide sequence ID" value="XM_074140272.1"/>
</dbReference>
<evidence type="ECO:0000256" key="8">
    <source>
        <dbReference type="ARBA" id="ARBA00023065"/>
    </source>
</evidence>
<dbReference type="STRING" id="13249.R4FJJ6"/>
<evidence type="ECO:0000256" key="4">
    <source>
        <dbReference type="ARBA" id="ARBA00022547"/>
    </source>
</evidence>
<dbReference type="GO" id="GO:0045259">
    <property type="term" value="C:proton-transporting ATP synthase complex"/>
    <property type="evidence" value="ECO:0007669"/>
    <property type="project" value="UniProtKB-UniRule"/>
</dbReference>
<dbReference type="HOGENOM" id="CLU_180903_1_0_1"/>
<dbReference type="GO" id="GO:0015078">
    <property type="term" value="F:proton transmembrane transporter activity"/>
    <property type="evidence" value="ECO:0007669"/>
    <property type="project" value="InterPro"/>
</dbReference>
<evidence type="ECO:0000256" key="11">
    <source>
        <dbReference type="ARBA" id="ARBA00023310"/>
    </source>
</evidence>
<evidence type="ECO:0000256" key="3">
    <source>
        <dbReference type="ARBA" id="ARBA00022448"/>
    </source>
</evidence>
<protein>
    <recommendedName>
        <fullName evidence="14 15">ATP synthase F(0) complex subunit e, mitochondrial</fullName>
    </recommendedName>
</protein>
<dbReference type="InterPro" id="IPR008386">
    <property type="entry name" value="ATP_synth_F0_esu_mt"/>
</dbReference>
<dbReference type="EMBL" id="GAHY01002248">
    <property type="protein sequence ID" value="JAA75262.1"/>
    <property type="molecule type" value="mRNA"/>
</dbReference>
<evidence type="ECO:0000256" key="13">
    <source>
        <dbReference type="ARBA" id="ARBA00064647"/>
    </source>
</evidence>
<evidence type="ECO:0000256" key="7">
    <source>
        <dbReference type="ARBA" id="ARBA00022990"/>
    </source>
</evidence>
<dbReference type="PANTHER" id="PTHR12427:SF1">
    <property type="entry name" value="ATP SYNTHASE SUBUNIT E, MITOCHONDRIAL"/>
    <property type="match status" value="1"/>
</dbReference>
<dbReference type="GO" id="GO:0005743">
    <property type="term" value="C:mitochondrial inner membrane"/>
    <property type="evidence" value="ECO:0007669"/>
    <property type="project" value="UniProtKB-SubCell"/>
</dbReference>
<keyword evidence="6 15" id="KW-0999">Mitochondrion inner membrane</keyword>
<organism evidence="17">
    <name type="scientific">Rhodnius prolixus</name>
    <name type="common">Triatomid bug</name>
    <dbReference type="NCBI Taxonomy" id="13249"/>
    <lineage>
        <taxon>Eukaryota</taxon>
        <taxon>Metazoa</taxon>
        <taxon>Ecdysozoa</taxon>
        <taxon>Arthropoda</taxon>
        <taxon>Hexapoda</taxon>
        <taxon>Insecta</taxon>
        <taxon>Pterygota</taxon>
        <taxon>Neoptera</taxon>
        <taxon>Paraneoptera</taxon>
        <taxon>Hemiptera</taxon>
        <taxon>Heteroptera</taxon>
        <taxon>Panheteroptera</taxon>
        <taxon>Cimicomorpha</taxon>
        <taxon>Reduviidae</taxon>
        <taxon>Triatominae</taxon>
        <taxon>Rhodnius</taxon>
    </lineage>
</organism>
<dbReference type="Proteomes" id="UP000015103">
    <property type="component" value="Unassembled WGS sequence"/>
</dbReference>
<evidence type="ECO:0000256" key="10">
    <source>
        <dbReference type="ARBA" id="ARBA00023136"/>
    </source>
</evidence>
<dbReference type="EnsemblMetazoa" id="RPRC008312-RA">
    <property type="protein sequence ID" value="RPRC008312-PA"/>
    <property type="gene ID" value="RPRC008312"/>
</dbReference>
<keyword evidence="5 15" id="KW-0375">Hydrogen ion transport</keyword>
<keyword evidence="9 15" id="KW-0496">Mitochondrion</keyword>
<evidence type="ECO:0000256" key="1">
    <source>
        <dbReference type="ARBA" id="ARBA00004273"/>
    </source>
</evidence>
<keyword evidence="4 15" id="KW-0138">CF(0)</keyword>
<accession>R4FJJ6</accession>
<reference evidence="19" key="2">
    <citation type="submission" date="2015-04" db="EMBL/GenBank/DDBJ databases">
        <authorList>
            <person name="Wilson R.K."/>
            <person name="Warren W."/>
            <person name="Dotson E."/>
            <person name="Oliveira P.L."/>
        </authorList>
    </citation>
    <scope>NUCLEOTIDE SEQUENCE</scope>
</reference>
<evidence type="ECO:0000256" key="5">
    <source>
        <dbReference type="ARBA" id="ARBA00022781"/>
    </source>
</evidence>
<evidence type="ECO:0000256" key="9">
    <source>
        <dbReference type="ARBA" id="ARBA00023128"/>
    </source>
</evidence>
<dbReference type="OMA" id="FCRWSLL"/>
<keyword evidence="11 15" id="KW-0066">ATP synthesis</keyword>
<keyword evidence="16" id="KW-0175">Coiled coil</keyword>
<name>R4FJJ6_RHOPR</name>
<evidence type="ECO:0000256" key="14">
    <source>
        <dbReference type="ARBA" id="ARBA00074682"/>
    </source>
</evidence>
<dbReference type="EMBL" id="ACPB03008417">
    <property type="status" value="NOT_ANNOTATED_CDS"/>
    <property type="molecule type" value="Genomic_DNA"/>
</dbReference>
<evidence type="ECO:0000313" key="17">
    <source>
        <dbReference type="EMBL" id="JAA75262.1"/>
    </source>
</evidence>
<keyword evidence="19" id="KW-1185">Reference proteome</keyword>
<dbReference type="GeneID" id="141460352"/>
<comment type="function">
    <text evidence="12 15">Subunit e, of the mitochondrial membrane ATP synthase complex (F(1)F(0) ATP synthase or Complex V) that produces ATP from ADP in the presence of a proton gradient across the membrane which is generated by electron transport complexes of the respiratory chain. ATP synthase complex consist of a soluble F(1) head domain - the catalytic core - and a membrane F(1) domain - the membrane proton channel. These two domains are linked by a central stalk rotating inside the F(1) region and a stationary peripheral stalk. During catalysis, ATP synthesis in the catalytic domain of F(1) is coupled via a rotary mechanism of the central stalk subunits to proton translocation. In vivo, can only synthesize ATP although its ATP hydrolase activity can be activated artificially in vitro. Part of the complex F(0) domain.</text>
</comment>
<comment type="subcellular location">
    <subcellularLocation>
        <location evidence="1 15">Mitochondrion inner membrane</location>
    </subcellularLocation>
</comment>
<dbReference type="PANTHER" id="PTHR12427">
    <property type="entry name" value="ATP SYNTHASE E CHAIN, MITOCHONDRIAL"/>
    <property type="match status" value="1"/>
</dbReference>
<dbReference type="AlphaFoldDB" id="R4FJJ6"/>
<dbReference type="GO" id="GO:0015986">
    <property type="term" value="P:proton motive force-driven ATP synthesis"/>
    <property type="evidence" value="ECO:0007669"/>
    <property type="project" value="InterPro"/>
</dbReference>
<comment type="subunit">
    <text evidence="13">Component of the ATP synthase complex composed at least of ATP5F1A/subunit alpha, ATP5F1B/subunit beta, ATP5MC1/subunit c (homooctomer), MT-ATP6/subunit a, MT-ATP8/subunit 8, ATP5ME/subunit e, ATP5MF/subunit f, ATP5MG/subunit g, ATP5MK/subunit k, ATP5MJ/subunit j, ATP5F1C/subunit gamma, ATP5F1D/subunit delta, ATP5F1E/subunit epsilon, ATP5PF/subunit F6, ATP5PB/subunit b, ATP5PD/subunit d, ATP5PO/subunit OSCP. ATP synthase complex consists of a soluble F(1) head domain (subunits alpha(3) and beta(3)) - the catalytic core - and a membrane F(0) domain - the membrane proton channel (subunits c, a, 8, e, f, g, k and j). These two domains are linked by a central stalk (subunits gamma, delta, and epsilon) rotating inside the F1 region and a stationary peripheral stalk (subunits F6, b, d, and OSCP).</text>
</comment>
<evidence type="ECO:0000256" key="12">
    <source>
        <dbReference type="ARBA" id="ARBA00057306"/>
    </source>
</evidence>
<keyword evidence="10" id="KW-0472">Membrane</keyword>
<proteinExistence type="evidence at transcript level"/>
<reference evidence="18" key="3">
    <citation type="submission" date="2015-05" db="UniProtKB">
        <authorList>
            <consortium name="EnsemblMetazoa"/>
        </authorList>
    </citation>
    <scope>IDENTIFICATION</scope>
</reference>
<sequence>MPTAFPPPVNVSPLIKFCRWSFLLTGIAYGAFWQSRYTSRELSLKDVKTKEKAARDAKLAEEKARNAAAELENIAKMLAGTSK</sequence>
<comment type="subunit">
    <text evidence="15">F-type ATPases have 2 components, CF(1) - the catalytic core - and CF(0) - the membrane proton channel. CF(1) and CF(0) have multiple subunits.</text>
</comment>
<keyword evidence="7" id="KW-0007">Acetylation</keyword>
<evidence type="ECO:0000256" key="16">
    <source>
        <dbReference type="SAM" id="Coils"/>
    </source>
</evidence>
<evidence type="ECO:0000256" key="2">
    <source>
        <dbReference type="ARBA" id="ARBA00007333"/>
    </source>
</evidence>
<evidence type="ECO:0000256" key="15">
    <source>
        <dbReference type="RuleBase" id="RU367005"/>
    </source>
</evidence>
<keyword evidence="3 15" id="KW-0813">Transport</keyword>
<evidence type="ECO:0000313" key="19">
    <source>
        <dbReference type="Proteomes" id="UP000015103"/>
    </source>
</evidence>
<dbReference type="VEuPathDB" id="VectorBase:RPRC008312"/>
<evidence type="ECO:0000256" key="6">
    <source>
        <dbReference type="ARBA" id="ARBA00022792"/>
    </source>
</evidence>
<reference evidence="17" key="1">
    <citation type="submission" date="2013-04" db="EMBL/GenBank/DDBJ databases">
        <title>An insight into the transcriptome of the digestive tract of the blood sucking bug, Rhodnius prolixus.</title>
        <authorList>
            <person name="Ribeiro J.M.C."/>
            <person name="Genta F.A."/>
            <person name="Sorgine M.H.F."/>
            <person name="Paiva-Silva G.O."/>
            <person name="Majerowicz D."/>
            <person name="Medeiros M."/>
            <person name="Koerich L."/>
            <person name="Terra W.R."/>
            <person name="Ferreira C."/>
            <person name="Pimentel A.C."/>
            <person name="Bisch P.M."/>
            <person name="Diniz M.M.P."/>
            <person name="Nascimento R."/>
            <person name="Salmon D."/>
            <person name="Silber A.M."/>
            <person name="Alves M."/>
            <person name="Oliveira M.F."/>
            <person name="Gondim K.C."/>
            <person name="Silva Neto M.A.C."/>
            <person name="Atella G.C."/>
            <person name="Araujo H."/>
            <person name="Dias F.S."/>
            <person name="Polycarpo C.R."/>
            <person name="Fampa P."/>
            <person name="Melo A.C."/>
            <person name="Tanaka A.S."/>
            <person name="Balczun C."/>
            <person name="Oliveira J.H.M."/>
            <person name="Goncalves R."/>
            <person name="Lazoski C."/>
            <person name="Pereira M.A."/>
            <person name="Rivera-Pomar R."/>
            <person name="Diambra L."/>
            <person name="Schaub G.A."/>
            <person name="Garcia E.S."/>
            <person name="Azambuja P."/>
            <person name="Braz G.R.C."/>
            <person name="Oliveira P.L."/>
        </authorList>
    </citation>
    <scope>NUCLEOTIDE SEQUENCE</scope>
</reference>
<comment type="similarity">
    <text evidence="2 15">Belongs to the ATPase e subunit family.</text>
</comment>
<feature type="coiled-coil region" evidence="16">
    <location>
        <begin position="50"/>
        <end position="77"/>
    </location>
</feature>